<dbReference type="SMART" id="SM00530">
    <property type="entry name" value="HTH_XRE"/>
    <property type="match status" value="1"/>
</dbReference>
<dbReference type="InterPro" id="IPR001387">
    <property type="entry name" value="Cro/C1-type_HTH"/>
</dbReference>
<dbReference type="GO" id="GO:0005829">
    <property type="term" value="C:cytosol"/>
    <property type="evidence" value="ECO:0007669"/>
    <property type="project" value="TreeGrafter"/>
</dbReference>
<dbReference type="PROSITE" id="PS50943">
    <property type="entry name" value="HTH_CROC1"/>
    <property type="match status" value="1"/>
</dbReference>
<dbReference type="GO" id="GO:0003700">
    <property type="term" value="F:DNA-binding transcription factor activity"/>
    <property type="evidence" value="ECO:0007669"/>
    <property type="project" value="TreeGrafter"/>
</dbReference>
<dbReference type="InterPro" id="IPR050807">
    <property type="entry name" value="TransReg_Diox_bact_type"/>
</dbReference>
<dbReference type="SUPFAM" id="SSF47413">
    <property type="entry name" value="lambda repressor-like DNA-binding domains"/>
    <property type="match status" value="1"/>
</dbReference>
<name>A0A073KED3_9BACI</name>
<dbReference type="Gene3D" id="1.25.40.10">
    <property type="entry name" value="Tetratricopeptide repeat domain"/>
    <property type="match status" value="2"/>
</dbReference>
<dbReference type="eggNOG" id="COG0457">
    <property type="taxonomic scope" value="Bacteria"/>
</dbReference>
<comment type="caution">
    <text evidence="3">The sequence shown here is derived from an EMBL/GenBank/DDBJ whole genome shotgun (WGS) entry which is preliminary data.</text>
</comment>
<dbReference type="PANTHER" id="PTHR46797:SF1">
    <property type="entry name" value="METHYLPHOSPHONATE SYNTHASE"/>
    <property type="match status" value="1"/>
</dbReference>
<dbReference type="RefSeq" id="WP_034636971.1">
    <property type="nucleotide sequence ID" value="NZ_CBCSJC010000020.1"/>
</dbReference>
<keyword evidence="1 3" id="KW-0238">DNA-binding</keyword>
<dbReference type="EMBL" id="JOTN01000003">
    <property type="protein sequence ID" value="KEK20678.1"/>
    <property type="molecule type" value="Genomic_DNA"/>
</dbReference>
<evidence type="ECO:0000259" key="2">
    <source>
        <dbReference type="PROSITE" id="PS50943"/>
    </source>
</evidence>
<evidence type="ECO:0000313" key="4">
    <source>
        <dbReference type="Proteomes" id="UP000027822"/>
    </source>
</evidence>
<proteinExistence type="predicted"/>
<dbReference type="Pfam" id="PF01381">
    <property type="entry name" value="HTH_3"/>
    <property type="match status" value="1"/>
</dbReference>
<protein>
    <submittedName>
        <fullName evidence="3">DNA-binding protein</fullName>
    </submittedName>
</protein>
<gene>
    <name evidence="3" type="ORF">BAMA_14820</name>
</gene>
<dbReference type="GO" id="GO:0003677">
    <property type="term" value="F:DNA binding"/>
    <property type="evidence" value="ECO:0007669"/>
    <property type="project" value="UniProtKB-KW"/>
</dbReference>
<dbReference type="Proteomes" id="UP000027822">
    <property type="component" value="Unassembled WGS sequence"/>
</dbReference>
<dbReference type="AlphaFoldDB" id="A0A073KED3"/>
<dbReference type="eggNOG" id="COG1396">
    <property type="taxonomic scope" value="Bacteria"/>
</dbReference>
<sequence>MTTLGEKIRTLRKEKKLTQSTLAGEELTKSMLSQIENGKATPSMKTLQYIADKLGCEPSFLLEEEDSELASLVHEMKQLIQKREYKKVYETLHSTVQHELPATLHTARIYHLYIQASLFQKEYDVRIYVEKAVSIFKKYSLHQEGTETEMSLVLALFYKKQYKESLQLIHSIRDQYKQQFELDTILQIQLLLYEAVVFLATGDYEKCQTIILQSLAFSKEKQVYYRTDELYRILSHQAVFFNDKEGYLYYLKKAEQFAVFIEDTLSIAVLDILRAYFHNSMTKQYTKALQYVEAYQQYDIEGGEGYYYLEKGKALYGLQRYEEALEALHNVTMPTYAGHPVDKAWILTAGAYRALCYMALSNKEQALHEAQAAQEAIQEYHVPMFVSFVEETLQNIKNM</sequence>
<evidence type="ECO:0000313" key="3">
    <source>
        <dbReference type="EMBL" id="KEK20678.1"/>
    </source>
</evidence>
<dbReference type="SUPFAM" id="SSF48452">
    <property type="entry name" value="TPR-like"/>
    <property type="match status" value="1"/>
</dbReference>
<dbReference type="CDD" id="cd00093">
    <property type="entry name" value="HTH_XRE"/>
    <property type="match status" value="1"/>
</dbReference>
<accession>A0A073KED3</accession>
<dbReference type="OrthoDB" id="290878at2"/>
<feature type="domain" description="HTH cro/C1-type" evidence="2">
    <location>
        <begin position="8"/>
        <end position="61"/>
    </location>
</feature>
<organism evidence="3 4">
    <name type="scientific">Bacillus manliponensis</name>
    <dbReference type="NCBI Taxonomy" id="574376"/>
    <lineage>
        <taxon>Bacteria</taxon>
        <taxon>Bacillati</taxon>
        <taxon>Bacillota</taxon>
        <taxon>Bacilli</taxon>
        <taxon>Bacillales</taxon>
        <taxon>Bacillaceae</taxon>
        <taxon>Bacillus</taxon>
        <taxon>Bacillus cereus group</taxon>
    </lineage>
</organism>
<dbReference type="InterPro" id="IPR011990">
    <property type="entry name" value="TPR-like_helical_dom_sf"/>
</dbReference>
<dbReference type="STRING" id="574376.BAMA_14820"/>
<keyword evidence="4" id="KW-1185">Reference proteome</keyword>
<dbReference type="PANTHER" id="PTHR46797">
    <property type="entry name" value="HTH-TYPE TRANSCRIPTIONAL REGULATOR"/>
    <property type="match status" value="1"/>
</dbReference>
<dbReference type="InterPro" id="IPR010982">
    <property type="entry name" value="Lambda_DNA-bd_dom_sf"/>
</dbReference>
<evidence type="ECO:0000256" key="1">
    <source>
        <dbReference type="ARBA" id="ARBA00023125"/>
    </source>
</evidence>
<reference evidence="3 4" key="1">
    <citation type="submission" date="2014-06" db="EMBL/GenBank/DDBJ databases">
        <title>Draft genome sequence of Bacillus manliponensis JCM 15802 (MCCC 1A00708).</title>
        <authorList>
            <person name="Lai Q."/>
            <person name="Liu Y."/>
            <person name="Shao Z."/>
        </authorList>
    </citation>
    <scope>NUCLEOTIDE SEQUENCE [LARGE SCALE GENOMIC DNA]</scope>
    <source>
        <strain evidence="3 4">JCM 15802</strain>
    </source>
</reference>